<evidence type="ECO:0000256" key="4">
    <source>
        <dbReference type="ARBA" id="ARBA00013106"/>
    </source>
</evidence>
<keyword evidence="6 9" id="KW-0479">Metal-binding</keyword>
<feature type="binding site" evidence="9">
    <location>
        <position position="89"/>
    </location>
    <ligand>
        <name>Mg(2+)</name>
        <dbReference type="ChEBI" id="CHEBI:18420"/>
        <label>1</label>
        <note>catalytic</note>
    </ligand>
</feature>
<feature type="binding site" evidence="9">
    <location>
        <position position="88"/>
    </location>
    <ligand>
        <name>Mg(2+)</name>
        <dbReference type="ChEBI" id="CHEBI:18420"/>
        <label>1</label>
        <note>catalytic</note>
    </ligand>
</feature>
<evidence type="ECO:0000313" key="12">
    <source>
        <dbReference type="Proteomes" id="UP000294547"/>
    </source>
</evidence>
<reference evidence="11 12" key="1">
    <citation type="submission" date="2019-03" db="EMBL/GenBank/DDBJ databases">
        <title>Genomic Encyclopedia of Type Strains, Phase IV (KMG-IV): sequencing the most valuable type-strain genomes for metagenomic binning, comparative biology and taxonomic classification.</title>
        <authorList>
            <person name="Goeker M."/>
        </authorList>
    </citation>
    <scope>NUCLEOTIDE SEQUENCE [LARGE SCALE GENOMIC DNA]</scope>
    <source>
        <strain evidence="11 12">DSM 102969</strain>
    </source>
</reference>
<dbReference type="InterPro" id="IPR000760">
    <property type="entry name" value="Inositol_monophosphatase-like"/>
</dbReference>
<dbReference type="GO" id="GO:0046872">
    <property type="term" value="F:metal ion binding"/>
    <property type="evidence" value="ECO:0007669"/>
    <property type="project" value="UniProtKB-KW"/>
</dbReference>
<organism evidence="11 12">
    <name type="scientific">Oharaeibacter diazotrophicus</name>
    <dbReference type="NCBI Taxonomy" id="1920512"/>
    <lineage>
        <taxon>Bacteria</taxon>
        <taxon>Pseudomonadati</taxon>
        <taxon>Pseudomonadota</taxon>
        <taxon>Alphaproteobacteria</taxon>
        <taxon>Hyphomicrobiales</taxon>
        <taxon>Pleomorphomonadaceae</taxon>
        <taxon>Oharaeibacter</taxon>
    </lineage>
</organism>
<dbReference type="SUPFAM" id="SSF56655">
    <property type="entry name" value="Carbohydrate phosphatase"/>
    <property type="match status" value="1"/>
</dbReference>
<name>A0A4R6RFM7_9HYPH</name>
<dbReference type="InterPro" id="IPR033942">
    <property type="entry name" value="IMPase"/>
</dbReference>
<dbReference type="InterPro" id="IPR022337">
    <property type="entry name" value="Inositol_monophosphatase_SuhB"/>
</dbReference>
<feature type="binding site" evidence="9">
    <location>
        <position position="69"/>
    </location>
    <ligand>
        <name>Mg(2+)</name>
        <dbReference type="ChEBI" id="CHEBI:18420"/>
        <label>1</label>
        <note>catalytic</note>
    </ligand>
</feature>
<dbReference type="InterPro" id="IPR020583">
    <property type="entry name" value="Inositol_monoP_metal-BS"/>
</dbReference>
<comment type="caution">
    <text evidence="11">The sequence shown here is derived from an EMBL/GenBank/DDBJ whole genome shotgun (WGS) entry which is preliminary data.</text>
</comment>
<dbReference type="CDD" id="cd01639">
    <property type="entry name" value="IMPase"/>
    <property type="match status" value="1"/>
</dbReference>
<dbReference type="GO" id="GO:0007165">
    <property type="term" value="P:signal transduction"/>
    <property type="evidence" value="ECO:0007669"/>
    <property type="project" value="TreeGrafter"/>
</dbReference>
<dbReference type="GO" id="GO:0006020">
    <property type="term" value="P:inositol metabolic process"/>
    <property type="evidence" value="ECO:0007669"/>
    <property type="project" value="TreeGrafter"/>
</dbReference>
<dbReference type="PRINTS" id="PR01959">
    <property type="entry name" value="SBIMPHPHTASE"/>
</dbReference>
<dbReference type="Gene3D" id="3.30.540.10">
    <property type="entry name" value="Fructose-1,6-Bisphosphatase, subunit A, domain 1"/>
    <property type="match status" value="1"/>
</dbReference>
<comment type="similarity">
    <text evidence="3 10">Belongs to the inositol monophosphatase superfamily.</text>
</comment>
<dbReference type="FunFam" id="3.30.540.10:FF:000003">
    <property type="entry name" value="Inositol-1-monophosphatase"/>
    <property type="match status" value="1"/>
</dbReference>
<dbReference type="EMBL" id="SNXY01000007">
    <property type="protein sequence ID" value="TDP85113.1"/>
    <property type="molecule type" value="Genomic_DNA"/>
</dbReference>
<proteinExistence type="inferred from homology"/>
<gene>
    <name evidence="11" type="ORF">EDD54_1959</name>
</gene>
<dbReference type="Proteomes" id="UP000294547">
    <property type="component" value="Unassembled WGS sequence"/>
</dbReference>
<dbReference type="FunFam" id="3.40.190.80:FF:000020">
    <property type="entry name" value="Fructose-1,6-bisphosphatase/inositol-1-monophosphatase"/>
    <property type="match status" value="1"/>
</dbReference>
<dbReference type="AlphaFoldDB" id="A0A4R6RFM7"/>
<evidence type="ECO:0000256" key="1">
    <source>
        <dbReference type="ARBA" id="ARBA00001033"/>
    </source>
</evidence>
<dbReference type="Pfam" id="PF00459">
    <property type="entry name" value="Inositol_P"/>
    <property type="match status" value="1"/>
</dbReference>
<comment type="catalytic activity">
    <reaction evidence="1 10">
        <text>a myo-inositol phosphate + H2O = myo-inositol + phosphate</text>
        <dbReference type="Rhea" id="RHEA:24056"/>
        <dbReference type="ChEBI" id="CHEBI:15377"/>
        <dbReference type="ChEBI" id="CHEBI:17268"/>
        <dbReference type="ChEBI" id="CHEBI:43474"/>
        <dbReference type="ChEBI" id="CHEBI:84139"/>
        <dbReference type="EC" id="3.1.3.25"/>
    </reaction>
</comment>
<dbReference type="RefSeq" id="WP_126540983.1">
    <property type="nucleotide sequence ID" value="NZ_BSPM01000004.1"/>
</dbReference>
<evidence type="ECO:0000256" key="2">
    <source>
        <dbReference type="ARBA" id="ARBA00001946"/>
    </source>
</evidence>
<evidence type="ECO:0000256" key="7">
    <source>
        <dbReference type="ARBA" id="ARBA00022801"/>
    </source>
</evidence>
<keyword evidence="8 9" id="KW-0460">Magnesium</keyword>
<comment type="cofactor">
    <cofactor evidence="2 9 10">
        <name>Mg(2+)</name>
        <dbReference type="ChEBI" id="CHEBI:18420"/>
    </cofactor>
</comment>
<keyword evidence="7 10" id="KW-0378">Hydrolase</keyword>
<sequence length="264" mass="28699">MARSALLNVMVQAVRKAGRGLTRDFGEVENLQVSLKGPGDFVSAADKRSEQVLYEELKKARPAFGFLMEERGEVVGTDENHRWVVDPLDGTTNFLHGIPAFAISVALERAGVPVAGVIYNPVTDELYTAERGGGAFVNDRRLRVAARREMPDCVIATGIPHLGRGDHGAYLGELRQVMANCAGIRRVGSAALDLAYVAAGRFDGFWERGLSPWDTSAGWLMVKEAGGFVSDIDGKERVHETRTIVAGNEEIHRQLLATLARARG</sequence>
<evidence type="ECO:0000256" key="3">
    <source>
        <dbReference type="ARBA" id="ARBA00009759"/>
    </source>
</evidence>
<dbReference type="GO" id="GO:0008934">
    <property type="term" value="F:inositol monophosphate 1-phosphatase activity"/>
    <property type="evidence" value="ECO:0007669"/>
    <property type="project" value="InterPro"/>
</dbReference>
<protein>
    <recommendedName>
        <fullName evidence="5 10">Inositol-1-monophosphatase</fullName>
        <ecNumber evidence="4 10">3.1.3.25</ecNumber>
    </recommendedName>
</protein>
<accession>A0A4R6RFM7</accession>
<dbReference type="EC" id="3.1.3.25" evidence="4 10"/>
<dbReference type="PROSITE" id="PS00629">
    <property type="entry name" value="IMP_1"/>
    <property type="match status" value="1"/>
</dbReference>
<dbReference type="Gene3D" id="3.40.190.80">
    <property type="match status" value="1"/>
</dbReference>
<evidence type="ECO:0000256" key="8">
    <source>
        <dbReference type="ARBA" id="ARBA00022842"/>
    </source>
</evidence>
<dbReference type="PRINTS" id="PR00377">
    <property type="entry name" value="IMPHPHTASES"/>
</dbReference>
<evidence type="ECO:0000256" key="6">
    <source>
        <dbReference type="ARBA" id="ARBA00022723"/>
    </source>
</evidence>
<evidence type="ECO:0000256" key="10">
    <source>
        <dbReference type="RuleBase" id="RU364068"/>
    </source>
</evidence>
<evidence type="ECO:0000313" key="11">
    <source>
        <dbReference type="EMBL" id="TDP85113.1"/>
    </source>
</evidence>
<feature type="binding site" evidence="9">
    <location>
        <position position="214"/>
    </location>
    <ligand>
        <name>Mg(2+)</name>
        <dbReference type="ChEBI" id="CHEBI:18420"/>
        <label>1</label>
        <note>catalytic</note>
    </ligand>
</feature>
<dbReference type="PANTHER" id="PTHR20854:SF4">
    <property type="entry name" value="INOSITOL-1-MONOPHOSPHATASE-RELATED"/>
    <property type="match status" value="1"/>
</dbReference>
<evidence type="ECO:0000256" key="9">
    <source>
        <dbReference type="PIRSR" id="PIRSR600760-2"/>
    </source>
</evidence>
<keyword evidence="12" id="KW-1185">Reference proteome</keyword>
<dbReference type="OrthoDB" id="9785695at2"/>
<evidence type="ECO:0000256" key="5">
    <source>
        <dbReference type="ARBA" id="ARBA00019784"/>
    </source>
</evidence>
<feature type="binding site" evidence="9">
    <location>
        <position position="86"/>
    </location>
    <ligand>
        <name>Mg(2+)</name>
        <dbReference type="ChEBI" id="CHEBI:18420"/>
        <label>1</label>
        <note>catalytic</note>
    </ligand>
</feature>
<dbReference type="PANTHER" id="PTHR20854">
    <property type="entry name" value="INOSITOL MONOPHOSPHATASE"/>
    <property type="match status" value="1"/>
</dbReference>